<name>A0ABS8HLG5_9FIRM</name>
<evidence type="ECO:0000313" key="2">
    <source>
        <dbReference type="EMBL" id="MCC5464010.1"/>
    </source>
</evidence>
<dbReference type="Gene3D" id="3.40.630.30">
    <property type="match status" value="1"/>
</dbReference>
<dbReference type="EMBL" id="JAJHJB010000001">
    <property type="protein sequence ID" value="MCC5464010.1"/>
    <property type="molecule type" value="Genomic_DNA"/>
</dbReference>
<organism evidence="2 3">
    <name type="scientific">Pelosinus baikalensis</name>
    <dbReference type="NCBI Taxonomy" id="2892015"/>
    <lineage>
        <taxon>Bacteria</taxon>
        <taxon>Bacillati</taxon>
        <taxon>Bacillota</taxon>
        <taxon>Negativicutes</taxon>
        <taxon>Selenomonadales</taxon>
        <taxon>Sporomusaceae</taxon>
        <taxon>Pelosinus</taxon>
    </lineage>
</organism>
<dbReference type="CDD" id="cd04301">
    <property type="entry name" value="NAT_SF"/>
    <property type="match status" value="1"/>
</dbReference>
<reference evidence="2" key="1">
    <citation type="submission" date="2021-11" db="EMBL/GenBank/DDBJ databases">
        <title>Description of a new species Pelosinus isolated from the bottom sediments of Lake Baikal.</title>
        <authorList>
            <person name="Zakharyuk A."/>
        </authorList>
    </citation>
    <scope>NUCLEOTIDE SEQUENCE</scope>
    <source>
        <strain evidence="2">Bkl1</strain>
    </source>
</reference>
<dbReference type="PROSITE" id="PS51186">
    <property type="entry name" value="GNAT"/>
    <property type="match status" value="1"/>
</dbReference>
<evidence type="ECO:0000313" key="3">
    <source>
        <dbReference type="Proteomes" id="UP001165492"/>
    </source>
</evidence>
<feature type="domain" description="N-acetyltransferase" evidence="1">
    <location>
        <begin position="25"/>
        <end position="186"/>
    </location>
</feature>
<accession>A0ABS8HLG5</accession>
<keyword evidence="3" id="KW-1185">Reference proteome</keyword>
<dbReference type="RefSeq" id="WP_229533532.1">
    <property type="nucleotide sequence ID" value="NZ_JAJHJB010000001.1"/>
</dbReference>
<dbReference type="Proteomes" id="UP001165492">
    <property type="component" value="Unassembled WGS sequence"/>
</dbReference>
<sequence length="194" mass="22797">MKILKARQDNILVERNEWKGRNYKMKIRTAQVGDEQSIAGVIIDTWKVAYRGIVPDSFLDSLTTEKHEELFRKNIANKTETIFVLENHKNQIVGVVSGGQDRSGIYGCELVVIYILPDYQKMGYGKRLFQELIEEHKRNQYKSMIIWTFRDNRDRKFYEILGGLAREEKKHSFDGKDIVLVGYTWQDINEIKFS</sequence>
<dbReference type="InterPro" id="IPR016181">
    <property type="entry name" value="Acyl_CoA_acyltransferase"/>
</dbReference>
<gene>
    <name evidence="2" type="ORF">LMF89_01380</name>
</gene>
<dbReference type="Pfam" id="PF00583">
    <property type="entry name" value="Acetyltransf_1"/>
    <property type="match status" value="1"/>
</dbReference>
<comment type="caution">
    <text evidence="2">The sequence shown here is derived from an EMBL/GenBank/DDBJ whole genome shotgun (WGS) entry which is preliminary data.</text>
</comment>
<dbReference type="InterPro" id="IPR000182">
    <property type="entry name" value="GNAT_dom"/>
</dbReference>
<evidence type="ECO:0000259" key="1">
    <source>
        <dbReference type="PROSITE" id="PS51186"/>
    </source>
</evidence>
<protein>
    <submittedName>
        <fullName evidence="2">GNAT family N-acetyltransferase</fullName>
    </submittedName>
</protein>
<dbReference type="SUPFAM" id="SSF55729">
    <property type="entry name" value="Acyl-CoA N-acyltransferases (Nat)"/>
    <property type="match status" value="1"/>
</dbReference>
<proteinExistence type="predicted"/>